<comment type="function">
    <text evidence="3">Catalyzes the formation of N(4)-acetylcytidine (ac(4)C) at the wobble position of elongator tRNA(Met), using acetate and ATP as substrates. First activates an acetate ion to form acetyladenylate (Ac-AMP) and then transfers the acetyl group to tRNA to form ac(4)C34.</text>
</comment>
<dbReference type="PANTHER" id="PTHR37825:SF1">
    <property type="entry name" value="TRNA(MET) CYTIDINE ACETATE LIGASE"/>
    <property type="match status" value="1"/>
</dbReference>
<keyword evidence="2 3" id="KW-0819">tRNA processing</keyword>
<protein>
    <recommendedName>
        <fullName evidence="3">tRNA(Met) cytidine acetate ligase</fullName>
        <ecNumber evidence="3">6.3.4.-</ecNumber>
    </recommendedName>
</protein>
<evidence type="ECO:0000256" key="3">
    <source>
        <dbReference type="HAMAP-Rule" id="MF_01539"/>
    </source>
</evidence>
<dbReference type="Gene3D" id="3.40.50.620">
    <property type="entry name" value="HUPs"/>
    <property type="match status" value="1"/>
</dbReference>
<evidence type="ECO:0000313" key="5">
    <source>
        <dbReference type="Proteomes" id="UP000782705"/>
    </source>
</evidence>
<keyword evidence="3" id="KW-0067">ATP-binding</keyword>
<dbReference type="SUPFAM" id="SSF52374">
    <property type="entry name" value="Nucleotidylyl transferase"/>
    <property type="match status" value="1"/>
</dbReference>
<comment type="catalytic activity">
    <reaction evidence="3">
        <text>cytidine(34) in elongator tRNA(Met) + acetate + ATP = N(4)-acetylcytidine(34) in elongator tRNA(Met) + AMP + diphosphate</text>
        <dbReference type="Rhea" id="RHEA:58144"/>
        <dbReference type="Rhea" id="RHEA-COMP:10693"/>
        <dbReference type="Rhea" id="RHEA-COMP:10694"/>
        <dbReference type="ChEBI" id="CHEBI:30089"/>
        <dbReference type="ChEBI" id="CHEBI:30616"/>
        <dbReference type="ChEBI" id="CHEBI:33019"/>
        <dbReference type="ChEBI" id="CHEBI:74900"/>
        <dbReference type="ChEBI" id="CHEBI:82748"/>
        <dbReference type="ChEBI" id="CHEBI:456215"/>
    </reaction>
</comment>
<dbReference type="RefSeq" id="WP_161902509.1">
    <property type="nucleotide sequence ID" value="NZ_MAEL01000045.1"/>
</dbReference>
<dbReference type="EMBL" id="MAEL01000045">
    <property type="protein sequence ID" value="KAF1302851.1"/>
    <property type="molecule type" value="Genomic_DNA"/>
</dbReference>
<comment type="caution">
    <text evidence="4">The sequence shown here is derived from an EMBL/GenBank/DDBJ whole genome shotgun (WGS) entry which is preliminary data.</text>
</comment>
<name>A0ABQ6YXV4_9ENTE</name>
<keyword evidence="3" id="KW-0547">Nucleotide-binding</keyword>
<reference evidence="4 5" key="1">
    <citation type="submission" date="2016-06" db="EMBL/GenBank/DDBJ databases">
        <title>Four novel species of enterococci isolated from chicken manure.</title>
        <authorList>
            <person name="Van Tyne D."/>
        </authorList>
    </citation>
    <scope>NUCLEOTIDE SEQUENCE [LARGE SCALE GENOMIC DNA]</scope>
    <source>
        <strain evidence="4 5">CU12B</strain>
    </source>
</reference>
<organism evidence="4 5">
    <name type="scientific">Candidatus Enterococcus willemsii</name>
    <dbReference type="NCBI Taxonomy" id="1857215"/>
    <lineage>
        <taxon>Bacteria</taxon>
        <taxon>Bacillati</taxon>
        <taxon>Bacillota</taxon>
        <taxon>Bacilli</taxon>
        <taxon>Lactobacillales</taxon>
        <taxon>Enterococcaceae</taxon>
        <taxon>Enterococcus</taxon>
    </lineage>
</organism>
<gene>
    <name evidence="3" type="primary">tmcAL</name>
    <name evidence="4" type="ORF">BAU17_11585</name>
</gene>
<dbReference type="Pfam" id="PF05636">
    <property type="entry name" value="HIGH_NTase1"/>
    <property type="match status" value="1"/>
</dbReference>
<feature type="binding site" evidence="3">
    <location>
        <position position="161"/>
    </location>
    <ligand>
        <name>ATP</name>
        <dbReference type="ChEBI" id="CHEBI:30616"/>
    </ligand>
</feature>
<keyword evidence="1 3" id="KW-0436">Ligase</keyword>
<dbReference type="PANTHER" id="PTHR37825">
    <property type="entry name" value="TRNA(MET) CYTIDINE ACETATE LIGASE"/>
    <property type="match status" value="1"/>
</dbReference>
<dbReference type="HAMAP" id="MF_01539">
    <property type="entry name" value="TmcAL"/>
    <property type="match status" value="1"/>
</dbReference>
<keyword evidence="5" id="KW-1185">Reference proteome</keyword>
<evidence type="ECO:0000256" key="1">
    <source>
        <dbReference type="ARBA" id="ARBA00022598"/>
    </source>
</evidence>
<keyword evidence="3" id="KW-0963">Cytoplasm</keyword>
<dbReference type="Proteomes" id="UP000782705">
    <property type="component" value="Unassembled WGS sequence"/>
</dbReference>
<keyword evidence="3" id="KW-0694">RNA-binding</keyword>
<dbReference type="InterPro" id="IPR008513">
    <property type="entry name" value="tRNA(Met)_cyd_acetate_ligase"/>
</dbReference>
<proteinExistence type="inferred from homology"/>
<dbReference type="InterPro" id="IPR014729">
    <property type="entry name" value="Rossmann-like_a/b/a_fold"/>
</dbReference>
<evidence type="ECO:0000256" key="2">
    <source>
        <dbReference type="ARBA" id="ARBA00022694"/>
    </source>
</evidence>
<sequence>MKACGIIVEYNPFHNGHKYHVEQARKLSGAEVVVAVMSGNFLQRGEPAIIDKWLRAQEALQNGVDLVVELPIQWSLQSADYFARGGILLLQALQCESYCFGTDAGDHFDYQAFGQFVVDNQNVINDSFQQLSDPTLTYAQKMTEVFRQIYPELVLTGNQPNHILGLSYAQENAHYPRPMRGLPLTRIGAGYHTTELTSTIASATAIRQVVYQERSIADVVPKQTAHDLRQYHVSWENYWDFLKYRIVTSSIEDLQKIYQMVEGLEYRLKAFVHQATNFAEFVQLIKTKRYTQTRIQRLLCYVLLNLTKEEVEKAWQTNYLHVLGFTENGQQYLKEQKKNFSLPLVSKIGKVEEEKYPLAIRSDQVYQMGKPQIVEQNFGKFPIRLS</sequence>
<feature type="binding site" evidence="3">
    <location>
        <begin position="186"/>
        <end position="187"/>
    </location>
    <ligand>
        <name>ATP</name>
        <dbReference type="ChEBI" id="CHEBI:30616"/>
    </ligand>
</feature>
<keyword evidence="3" id="KW-0820">tRNA-binding</keyword>
<dbReference type="EC" id="6.3.4.-" evidence="3"/>
<accession>A0ABQ6YXV4</accession>
<evidence type="ECO:0000313" key="4">
    <source>
        <dbReference type="EMBL" id="KAF1302851.1"/>
    </source>
</evidence>
<feature type="binding site" evidence="3">
    <location>
        <begin position="7"/>
        <end position="20"/>
    </location>
    <ligand>
        <name>ATP</name>
        <dbReference type="ChEBI" id="CHEBI:30616"/>
    </ligand>
</feature>
<comment type="similarity">
    <text evidence="3">Belongs to the TmcAL family.</text>
</comment>
<comment type="subcellular location">
    <subcellularLocation>
        <location evidence="3">Cytoplasm</location>
    </subcellularLocation>
</comment>
<feature type="binding site" evidence="3">
    <location>
        <position position="101"/>
    </location>
    <ligand>
        <name>ATP</name>
        <dbReference type="ChEBI" id="CHEBI:30616"/>
    </ligand>
</feature>
<dbReference type="NCBIfam" id="NF010191">
    <property type="entry name" value="PRK13670.1"/>
    <property type="match status" value="1"/>
</dbReference>